<dbReference type="Proteomes" id="UP000707356">
    <property type="component" value="Unassembled WGS sequence"/>
</dbReference>
<comment type="caution">
    <text evidence="1">The sequence shown here is derived from an EMBL/GenBank/DDBJ whole genome shotgun (WGS) entry which is preliminary data.</text>
</comment>
<protein>
    <submittedName>
        <fullName evidence="1">Uncharacterized protein</fullName>
    </submittedName>
</protein>
<evidence type="ECO:0000313" key="2">
    <source>
        <dbReference type="Proteomes" id="UP000707356"/>
    </source>
</evidence>
<accession>A0A951PAK0</accession>
<reference evidence="1" key="2">
    <citation type="journal article" date="2022" name="Microbiol. Resour. Announc.">
        <title>Metagenome Sequencing to Explore Phylogenomics of Terrestrial Cyanobacteria.</title>
        <authorList>
            <person name="Ward R.D."/>
            <person name="Stajich J.E."/>
            <person name="Johansen J.R."/>
            <person name="Huntemann M."/>
            <person name="Clum A."/>
            <person name="Foster B."/>
            <person name="Foster B."/>
            <person name="Roux S."/>
            <person name="Palaniappan K."/>
            <person name="Varghese N."/>
            <person name="Mukherjee S."/>
            <person name="Reddy T.B.K."/>
            <person name="Daum C."/>
            <person name="Copeland A."/>
            <person name="Chen I.A."/>
            <person name="Ivanova N.N."/>
            <person name="Kyrpides N.C."/>
            <person name="Shapiro N."/>
            <person name="Eloe-Fadrosh E.A."/>
            <person name="Pietrasiak N."/>
        </authorList>
    </citation>
    <scope>NUCLEOTIDE SEQUENCE</scope>
    <source>
        <strain evidence="1">GSE-TBD4-15B</strain>
    </source>
</reference>
<gene>
    <name evidence="1" type="ORF">KME07_09755</name>
</gene>
<proteinExistence type="predicted"/>
<sequence>MVDPVSALTAGVIVDLAARKFVESGAGKLAEKFTESAIQKMGDLWQRIKTRLSGKSAKLDEAMVKVEQGDSAAQAVVSKYLDVAMEDYPEFAAEVQQLVHQITLEQKQDNSSMNAYNYGSGTVYQTTTGDDNTNFFGGTHNHDSKK</sequence>
<dbReference type="EMBL" id="JAHHHV010000061">
    <property type="protein sequence ID" value="MBW4465708.1"/>
    <property type="molecule type" value="Genomic_DNA"/>
</dbReference>
<organism evidence="1 2">
    <name type="scientific">Pegethrix bostrychoides GSE-TBD4-15B</name>
    <dbReference type="NCBI Taxonomy" id="2839662"/>
    <lineage>
        <taxon>Bacteria</taxon>
        <taxon>Bacillati</taxon>
        <taxon>Cyanobacteriota</taxon>
        <taxon>Cyanophyceae</taxon>
        <taxon>Oculatellales</taxon>
        <taxon>Oculatellaceae</taxon>
        <taxon>Pegethrix</taxon>
    </lineage>
</organism>
<reference evidence="1" key="1">
    <citation type="submission" date="2021-05" db="EMBL/GenBank/DDBJ databases">
        <authorList>
            <person name="Pietrasiak N."/>
            <person name="Ward R."/>
            <person name="Stajich J.E."/>
            <person name="Kurbessoian T."/>
        </authorList>
    </citation>
    <scope>NUCLEOTIDE SEQUENCE</scope>
    <source>
        <strain evidence="1">GSE-TBD4-15B</strain>
    </source>
</reference>
<evidence type="ECO:0000313" key="1">
    <source>
        <dbReference type="EMBL" id="MBW4465708.1"/>
    </source>
</evidence>
<dbReference type="AlphaFoldDB" id="A0A951PAK0"/>
<name>A0A951PAK0_9CYAN</name>